<evidence type="ECO:0000313" key="8">
    <source>
        <dbReference type="Proteomes" id="UP000294650"/>
    </source>
</evidence>
<dbReference type="EMBL" id="SMAN01000014">
    <property type="protein sequence ID" value="TCT20343.1"/>
    <property type="molecule type" value="Genomic_DNA"/>
</dbReference>
<keyword evidence="2 4" id="KW-0046">Antibiotic resistance</keyword>
<evidence type="ECO:0000256" key="4">
    <source>
        <dbReference type="PIRNR" id="PIRNR000819"/>
    </source>
</evidence>
<comment type="catalytic activity">
    <reaction evidence="3 4">
        <text>spectinomycin + ATP = 9-O-adenylylspectinomycin + diphosphate</text>
        <dbReference type="Rhea" id="RHEA:63228"/>
        <dbReference type="ChEBI" id="CHEBI:30616"/>
        <dbReference type="ChEBI" id="CHEBI:33019"/>
        <dbReference type="ChEBI" id="CHEBI:146260"/>
        <dbReference type="ChEBI" id="CHEBI:146261"/>
    </reaction>
</comment>
<evidence type="ECO:0000313" key="7">
    <source>
        <dbReference type="EMBL" id="TCT20343.1"/>
    </source>
</evidence>
<feature type="domain" description="Adenylyltransferase AadA C-terminal" evidence="6">
    <location>
        <begin position="144"/>
        <end position="243"/>
    </location>
</feature>
<dbReference type="SUPFAM" id="SSF81301">
    <property type="entry name" value="Nucleotidyltransferase"/>
    <property type="match status" value="1"/>
</dbReference>
<dbReference type="Proteomes" id="UP000294650">
    <property type="component" value="Unassembled WGS sequence"/>
</dbReference>
<dbReference type="GO" id="GO:0005524">
    <property type="term" value="F:ATP binding"/>
    <property type="evidence" value="ECO:0007669"/>
    <property type="project" value="UniProtKB-KW"/>
</dbReference>
<keyword evidence="4 7" id="KW-0548">Nucleotidyltransferase</keyword>
<dbReference type="Pfam" id="PF01909">
    <property type="entry name" value="NTP_transf_2"/>
    <property type="match status" value="1"/>
</dbReference>
<dbReference type="GO" id="GO:0070566">
    <property type="term" value="F:adenylyltransferase activity"/>
    <property type="evidence" value="ECO:0007669"/>
    <property type="project" value="InterPro"/>
</dbReference>
<sequence>MKIEMVLNQLVQVFKYTLKQQLEGVYLHGSLAMNGFHPLKSDIDLLVVVNQKLDEPIMTKMIEGLMNLESFLPPRGVEMSIVTTQTVQHFSYPTPFELHYSNQYREPYLKKGALCKNGLDPDLAAHIFVTYHRGKTLYGKPIKQVIKPIEERYYLESILNDVEDARTHIKENPVYYTLNLCRVLYYLKEKVVSSKKEAGEWALQVIPSSYHPLVRYALSHYTGQNGAVDGWEGILMEFTDYMLIEMDNLKR</sequence>
<protein>
    <recommendedName>
        <fullName evidence="4">Spectinomycin 9-adenylyltransferase</fullName>
    </recommendedName>
</protein>
<evidence type="ECO:0000259" key="5">
    <source>
        <dbReference type="Pfam" id="PF01909"/>
    </source>
</evidence>
<dbReference type="InterPro" id="IPR043519">
    <property type="entry name" value="NT_sf"/>
</dbReference>
<accession>A0A4R3MZZ1</accession>
<keyword evidence="8" id="KW-1185">Reference proteome</keyword>
<comment type="caution">
    <text evidence="7">The sequence shown here is derived from an EMBL/GenBank/DDBJ whole genome shotgun (WGS) entry which is preliminary data.</text>
</comment>
<dbReference type="CDD" id="cd05403">
    <property type="entry name" value="NT_KNTase_like"/>
    <property type="match status" value="1"/>
</dbReference>
<reference evidence="7 8" key="1">
    <citation type="submission" date="2019-03" db="EMBL/GenBank/DDBJ databases">
        <title>Genomic Encyclopedia of Type Strains, Phase IV (KMG-IV): sequencing the most valuable type-strain genomes for metagenomic binning, comparative biology and taxonomic classification.</title>
        <authorList>
            <person name="Goeker M."/>
        </authorList>
    </citation>
    <scope>NUCLEOTIDE SEQUENCE [LARGE SCALE GENOMIC DNA]</scope>
    <source>
        <strain evidence="7 8">DSM 25894</strain>
    </source>
</reference>
<keyword evidence="4" id="KW-0547">Nucleotide-binding</keyword>
<name>A0A4R3MZZ1_9BACI</name>
<dbReference type="InterPro" id="IPR002934">
    <property type="entry name" value="Polymerase_NTP_transf_dom"/>
</dbReference>
<dbReference type="PIRSF" id="PIRSF000819">
    <property type="entry name" value="Streptomycin_3-adenylyltransf"/>
    <property type="match status" value="1"/>
</dbReference>
<dbReference type="InterPro" id="IPR024172">
    <property type="entry name" value="AadA/Aad9"/>
</dbReference>
<keyword evidence="4" id="KW-0067">ATP-binding</keyword>
<gene>
    <name evidence="7" type="ORF">EDD68_11425</name>
</gene>
<organism evidence="7 8">
    <name type="scientific">Melghiribacillus thermohalophilus</name>
    <dbReference type="NCBI Taxonomy" id="1324956"/>
    <lineage>
        <taxon>Bacteria</taxon>
        <taxon>Bacillati</taxon>
        <taxon>Bacillota</taxon>
        <taxon>Bacilli</taxon>
        <taxon>Bacillales</taxon>
        <taxon>Bacillaceae</taxon>
        <taxon>Melghiribacillus</taxon>
    </lineage>
</organism>
<evidence type="ECO:0000256" key="1">
    <source>
        <dbReference type="ARBA" id="ARBA00022679"/>
    </source>
</evidence>
<evidence type="ECO:0000256" key="3">
    <source>
        <dbReference type="ARBA" id="ARBA00047831"/>
    </source>
</evidence>
<dbReference type="AlphaFoldDB" id="A0A4R3MZZ1"/>
<proteinExistence type="predicted"/>
<dbReference type="InterPro" id="IPR025184">
    <property type="entry name" value="AadA_C"/>
</dbReference>
<dbReference type="GO" id="GO:0046677">
    <property type="term" value="P:response to antibiotic"/>
    <property type="evidence" value="ECO:0007669"/>
    <property type="project" value="UniProtKB-KW"/>
</dbReference>
<dbReference type="Pfam" id="PF13427">
    <property type="entry name" value="AadA_C"/>
    <property type="match status" value="1"/>
</dbReference>
<evidence type="ECO:0000256" key="2">
    <source>
        <dbReference type="ARBA" id="ARBA00023251"/>
    </source>
</evidence>
<evidence type="ECO:0000259" key="6">
    <source>
        <dbReference type="Pfam" id="PF13427"/>
    </source>
</evidence>
<dbReference type="Gene3D" id="3.30.460.10">
    <property type="entry name" value="Beta Polymerase, domain 2"/>
    <property type="match status" value="1"/>
</dbReference>
<keyword evidence="1 4" id="KW-0808">Transferase</keyword>
<feature type="domain" description="Polymerase nucleotidyl transferase" evidence="5">
    <location>
        <begin position="22"/>
        <end position="55"/>
    </location>
</feature>